<dbReference type="EMBL" id="CACTIH010004090">
    <property type="protein sequence ID" value="CAA2989365.1"/>
    <property type="molecule type" value="Genomic_DNA"/>
</dbReference>
<feature type="non-terminal residue" evidence="1">
    <location>
        <position position="1"/>
    </location>
</feature>
<dbReference type="AlphaFoldDB" id="A0A8S0SBZ0"/>
<dbReference type="Proteomes" id="UP000594638">
    <property type="component" value="Unassembled WGS sequence"/>
</dbReference>
<feature type="non-terminal residue" evidence="1">
    <location>
        <position position="91"/>
    </location>
</feature>
<keyword evidence="2" id="KW-1185">Reference proteome</keyword>
<sequence>DTTPSLPLAIFISTAHSATIETLAVADGGVCEALVAIDPSWRTESELRHRSVRSMAAVRDHCSLFIIDHGVYMFFFFATGGDLWWSCSDWR</sequence>
<organism evidence="1 2">
    <name type="scientific">Olea europaea subsp. europaea</name>
    <dbReference type="NCBI Taxonomy" id="158383"/>
    <lineage>
        <taxon>Eukaryota</taxon>
        <taxon>Viridiplantae</taxon>
        <taxon>Streptophyta</taxon>
        <taxon>Embryophyta</taxon>
        <taxon>Tracheophyta</taxon>
        <taxon>Spermatophyta</taxon>
        <taxon>Magnoliopsida</taxon>
        <taxon>eudicotyledons</taxon>
        <taxon>Gunneridae</taxon>
        <taxon>Pentapetalae</taxon>
        <taxon>asterids</taxon>
        <taxon>lamiids</taxon>
        <taxon>Lamiales</taxon>
        <taxon>Oleaceae</taxon>
        <taxon>Oleeae</taxon>
        <taxon>Olea</taxon>
    </lineage>
</organism>
<proteinExistence type="predicted"/>
<reference evidence="1 2" key="1">
    <citation type="submission" date="2019-12" db="EMBL/GenBank/DDBJ databases">
        <authorList>
            <person name="Alioto T."/>
            <person name="Alioto T."/>
            <person name="Gomez Garrido J."/>
        </authorList>
    </citation>
    <scope>NUCLEOTIDE SEQUENCE [LARGE SCALE GENOMIC DNA]</scope>
</reference>
<accession>A0A8S0SBZ0</accession>
<evidence type="ECO:0000313" key="2">
    <source>
        <dbReference type="Proteomes" id="UP000594638"/>
    </source>
</evidence>
<gene>
    <name evidence="1" type="ORF">OLEA9_A104163</name>
</gene>
<name>A0A8S0SBZ0_OLEEU</name>
<protein>
    <submittedName>
        <fullName evidence="1">Uncharacterized protein</fullName>
    </submittedName>
</protein>
<dbReference type="Gramene" id="OE9A104163T1">
    <property type="protein sequence ID" value="OE9A104163C1"/>
    <property type="gene ID" value="OE9A104163"/>
</dbReference>
<evidence type="ECO:0000313" key="1">
    <source>
        <dbReference type="EMBL" id="CAA2989365.1"/>
    </source>
</evidence>
<comment type="caution">
    <text evidence="1">The sequence shown here is derived from an EMBL/GenBank/DDBJ whole genome shotgun (WGS) entry which is preliminary data.</text>
</comment>